<dbReference type="InterPro" id="IPR021109">
    <property type="entry name" value="Peptidase_aspartic_dom_sf"/>
</dbReference>
<reference evidence="1 2" key="1">
    <citation type="submission" date="2020-12" db="EMBL/GenBank/DDBJ databases">
        <title>Metabolic potential, ecology and presence of endohyphal bacteria is reflected in genomic diversity of Mucoromycotina.</title>
        <authorList>
            <person name="Muszewska A."/>
            <person name="Okrasinska A."/>
            <person name="Steczkiewicz K."/>
            <person name="Drgas O."/>
            <person name="Orlowska M."/>
            <person name="Perlinska-Lenart U."/>
            <person name="Aleksandrzak-Piekarczyk T."/>
            <person name="Szatraj K."/>
            <person name="Zielenkiewicz U."/>
            <person name="Pilsyk S."/>
            <person name="Malc E."/>
            <person name="Mieczkowski P."/>
            <person name="Kruszewska J.S."/>
            <person name="Biernat P."/>
            <person name="Pawlowska J."/>
        </authorList>
    </citation>
    <scope>NUCLEOTIDE SEQUENCE [LARGE SCALE GENOMIC DNA]</scope>
    <source>
        <strain evidence="1 2">CBS 142.35</strain>
    </source>
</reference>
<accession>A0A8H7S5P6</accession>
<dbReference type="EMBL" id="JAEPRB010000066">
    <property type="protein sequence ID" value="KAG2223210.1"/>
    <property type="molecule type" value="Genomic_DNA"/>
</dbReference>
<dbReference type="SUPFAM" id="SSF50630">
    <property type="entry name" value="Acid proteases"/>
    <property type="match status" value="1"/>
</dbReference>
<dbReference type="AlphaFoldDB" id="A0A8H7S5P6"/>
<keyword evidence="2" id="KW-1185">Reference proteome</keyword>
<evidence type="ECO:0000313" key="1">
    <source>
        <dbReference type="EMBL" id="KAG2223210.1"/>
    </source>
</evidence>
<organism evidence="1 2">
    <name type="scientific">Circinella minor</name>
    <dbReference type="NCBI Taxonomy" id="1195481"/>
    <lineage>
        <taxon>Eukaryota</taxon>
        <taxon>Fungi</taxon>
        <taxon>Fungi incertae sedis</taxon>
        <taxon>Mucoromycota</taxon>
        <taxon>Mucoromycotina</taxon>
        <taxon>Mucoromycetes</taxon>
        <taxon>Mucorales</taxon>
        <taxon>Lichtheimiaceae</taxon>
        <taxon>Circinella</taxon>
    </lineage>
</organism>
<dbReference type="Gene3D" id="2.40.70.10">
    <property type="entry name" value="Acid Proteases"/>
    <property type="match status" value="1"/>
</dbReference>
<evidence type="ECO:0000313" key="2">
    <source>
        <dbReference type="Proteomes" id="UP000646827"/>
    </source>
</evidence>
<gene>
    <name evidence="1" type="ORF">INT45_011556</name>
</gene>
<dbReference type="Proteomes" id="UP000646827">
    <property type="component" value="Unassembled WGS sequence"/>
</dbReference>
<comment type="caution">
    <text evidence="1">The sequence shown here is derived from an EMBL/GenBank/DDBJ whole genome shotgun (WGS) entry which is preliminary data.</text>
</comment>
<proteinExistence type="predicted"/>
<name>A0A8H7S5P6_9FUNG</name>
<protein>
    <submittedName>
        <fullName evidence="1">Uncharacterized protein</fullName>
    </submittedName>
</protein>
<sequence>MTEPEESLTKACFNCKSNLSHYFAKHIYKNTKPYHVPITLEGHDIFAFVDPGSTFTAITPGIWSTLNLSFTSCPSKIIMAAPGLSIDRKGFTNKTKILHNGLAAFHNFEIMNLNCSTGVFLGADLMPHIGFYLKKLAYC</sequence>